<gene>
    <name evidence="1" type="ORF">CLAN_1247</name>
</gene>
<dbReference type="GO" id="GO:0032259">
    <property type="term" value="P:methylation"/>
    <property type="evidence" value="ECO:0007669"/>
    <property type="project" value="UniProtKB-KW"/>
</dbReference>
<dbReference type="Gene3D" id="3.40.50.150">
    <property type="entry name" value="Vaccinia Virus protein VP39"/>
    <property type="match status" value="1"/>
</dbReference>
<dbReference type="GO" id="GO:0008168">
    <property type="term" value="F:methyltransferase activity"/>
    <property type="evidence" value="ECO:0007669"/>
    <property type="project" value="UniProtKB-KW"/>
</dbReference>
<dbReference type="AlphaFoldDB" id="A0A1X9SP09"/>
<dbReference type="InterPro" id="IPR029063">
    <property type="entry name" value="SAM-dependent_MTases_sf"/>
</dbReference>
<name>A0A1X9SP09_9BACT</name>
<dbReference type="KEGG" id="clx:CLAN_1247"/>
<evidence type="ECO:0000313" key="1">
    <source>
        <dbReference type="EMBL" id="ARQ97971.1"/>
    </source>
</evidence>
<protein>
    <submittedName>
        <fullName evidence="1">SAM-dependent methyltransferase</fullName>
    </submittedName>
</protein>
<dbReference type="EMBL" id="CP015578">
    <property type="protein sequence ID" value="ARQ97971.1"/>
    <property type="molecule type" value="Genomic_DNA"/>
</dbReference>
<proteinExistence type="predicted"/>
<sequence>MDNSLSAYITKYDTQGYGLEFPDGHVIRFYERILNFALNKTSGNLLDFGCGNGVHSKYFAKRSGGGIRPFGIDIVPSLKQIWHNDPHIDQDNFHIIEPNSSFAHLFKQKMDFIFANQSLYYLSKNHFETTIKELYDICNDGAIIFATMMANECYDMYQKSTPLPNGLTHIQGTPTGRMSEDSYIKFTKDIEQLKDDFKLFEPLYFGDYTPINLYNFEGSSRHFIFIGKKI</sequence>
<evidence type="ECO:0000313" key="2">
    <source>
        <dbReference type="Proteomes" id="UP000202031"/>
    </source>
</evidence>
<dbReference type="Pfam" id="PF13489">
    <property type="entry name" value="Methyltransf_23"/>
    <property type="match status" value="1"/>
</dbReference>
<dbReference type="RefSeq" id="WP_100590847.1">
    <property type="nucleotide sequence ID" value="NZ_CP015578.1"/>
</dbReference>
<dbReference type="GeneID" id="46921715"/>
<keyword evidence="1" id="KW-0489">Methyltransferase</keyword>
<dbReference type="Proteomes" id="UP000202031">
    <property type="component" value="Chromosome"/>
</dbReference>
<dbReference type="SUPFAM" id="SSF53335">
    <property type="entry name" value="S-adenosyl-L-methionine-dependent methyltransferases"/>
    <property type="match status" value="1"/>
</dbReference>
<keyword evidence="1" id="KW-0808">Transferase</keyword>
<accession>A0A1X9SP09</accession>
<dbReference type="CDD" id="cd02440">
    <property type="entry name" value="AdoMet_MTases"/>
    <property type="match status" value="1"/>
</dbReference>
<reference evidence="2" key="2">
    <citation type="journal article" date="2017" name="Genome Biol. Evol.">
        <title>Comparative genomic analysis identifies a Campylobacter clade deficient in selenium metabolism.</title>
        <authorList>
            <person name="Miller W.G."/>
            <person name="Yee E."/>
            <person name="Lopes B.S."/>
            <person name="Chapman M.H."/>
            <person name="Huynh S."/>
            <person name="Bono J.L."/>
            <person name="Parker C.T."/>
            <person name="Strachan N.J.C."/>
            <person name="Forbes K.J."/>
        </authorList>
    </citation>
    <scope>NUCLEOTIDE SEQUENCE [LARGE SCALE GENOMIC DNA]</scope>
    <source>
        <strain evidence="2">NCTC 13004</strain>
    </source>
</reference>
<reference evidence="2" key="1">
    <citation type="journal article" date="2017" name="Genome Biol. Evol.">
        <title>Comparative Genomic Analysis Identifies a Campylobacter Clade Deficient in Selenium Metabolism.</title>
        <authorList>
            <person name="Miller W.G."/>
            <person name="Yee E."/>
            <person name="Lopes B.S."/>
            <person name="Chapman M.H."/>
            <person name="Huynh S."/>
            <person name="Bono J.L."/>
            <person name="Parker C.T."/>
            <person name="Strachan N.J.C."/>
            <person name="Forbes K.J."/>
        </authorList>
    </citation>
    <scope>NUCLEOTIDE SEQUENCE [LARGE SCALE GENOMIC DNA]</scope>
    <source>
        <strain evidence="2">NCTC 13004</strain>
    </source>
</reference>
<organism evidence="1 2">
    <name type="scientific">Campylobacter lanienae NCTC 13004</name>
    <dbReference type="NCBI Taxonomy" id="1031753"/>
    <lineage>
        <taxon>Bacteria</taxon>
        <taxon>Pseudomonadati</taxon>
        <taxon>Campylobacterota</taxon>
        <taxon>Epsilonproteobacteria</taxon>
        <taxon>Campylobacterales</taxon>
        <taxon>Campylobacteraceae</taxon>
        <taxon>Campylobacter</taxon>
    </lineage>
</organism>